<comment type="caution">
    <text evidence="1">The sequence shown here is derived from an EMBL/GenBank/DDBJ whole genome shotgun (WGS) entry which is preliminary data.</text>
</comment>
<dbReference type="EMBL" id="JACGWK010001600">
    <property type="protein sequence ID" value="KAL0285341.1"/>
    <property type="molecule type" value="Genomic_DNA"/>
</dbReference>
<proteinExistence type="predicted"/>
<accession>A0AAW2IU36</accession>
<evidence type="ECO:0000313" key="1">
    <source>
        <dbReference type="EMBL" id="KAL0285341.1"/>
    </source>
</evidence>
<name>A0AAW2IU36_9LAMI</name>
<gene>
    <name evidence="1" type="ORF">Sangu_2783600</name>
</gene>
<organism evidence="1">
    <name type="scientific">Sesamum angustifolium</name>
    <dbReference type="NCBI Taxonomy" id="2727405"/>
    <lineage>
        <taxon>Eukaryota</taxon>
        <taxon>Viridiplantae</taxon>
        <taxon>Streptophyta</taxon>
        <taxon>Embryophyta</taxon>
        <taxon>Tracheophyta</taxon>
        <taxon>Spermatophyta</taxon>
        <taxon>Magnoliopsida</taxon>
        <taxon>eudicotyledons</taxon>
        <taxon>Gunneridae</taxon>
        <taxon>Pentapetalae</taxon>
        <taxon>asterids</taxon>
        <taxon>lamiids</taxon>
        <taxon>Lamiales</taxon>
        <taxon>Pedaliaceae</taxon>
        <taxon>Sesamum</taxon>
    </lineage>
</organism>
<protein>
    <submittedName>
        <fullName evidence="1">Uncharacterized protein</fullName>
    </submittedName>
</protein>
<reference evidence="1" key="2">
    <citation type="journal article" date="2024" name="Plant">
        <title>Genomic evolution and insights into agronomic trait innovations of Sesamum species.</title>
        <authorList>
            <person name="Miao H."/>
            <person name="Wang L."/>
            <person name="Qu L."/>
            <person name="Liu H."/>
            <person name="Sun Y."/>
            <person name="Le M."/>
            <person name="Wang Q."/>
            <person name="Wei S."/>
            <person name="Zheng Y."/>
            <person name="Lin W."/>
            <person name="Duan Y."/>
            <person name="Cao H."/>
            <person name="Xiong S."/>
            <person name="Wang X."/>
            <person name="Wei L."/>
            <person name="Li C."/>
            <person name="Ma Q."/>
            <person name="Ju M."/>
            <person name="Zhao R."/>
            <person name="Li G."/>
            <person name="Mu C."/>
            <person name="Tian Q."/>
            <person name="Mei H."/>
            <person name="Zhang T."/>
            <person name="Gao T."/>
            <person name="Zhang H."/>
        </authorList>
    </citation>
    <scope>NUCLEOTIDE SEQUENCE</scope>
    <source>
        <strain evidence="1">G01</strain>
    </source>
</reference>
<sequence>MAGRQIGTTQALTMCNRWRGSPPLLVVFVVEHYSVSSTARRVASVRPPTATVEDVKFVTSQVEVGVQRPYLEIDDWVLDGGEKEGVVGVAEPMPRLVFGGVPTLQDARETTSELTAALDKTYLSSPNSVGRDGYFVVDHGSSLSFSDKQVA</sequence>
<dbReference type="AlphaFoldDB" id="A0AAW2IU36"/>
<reference evidence="1" key="1">
    <citation type="submission" date="2020-06" db="EMBL/GenBank/DDBJ databases">
        <authorList>
            <person name="Li T."/>
            <person name="Hu X."/>
            <person name="Zhang T."/>
            <person name="Song X."/>
            <person name="Zhang H."/>
            <person name="Dai N."/>
            <person name="Sheng W."/>
            <person name="Hou X."/>
            <person name="Wei L."/>
        </authorList>
    </citation>
    <scope>NUCLEOTIDE SEQUENCE</scope>
    <source>
        <strain evidence="1">G01</strain>
        <tissue evidence="1">Leaf</tissue>
    </source>
</reference>